<evidence type="ECO:0000256" key="2">
    <source>
        <dbReference type="ARBA" id="ARBA00023276"/>
    </source>
</evidence>
<dbReference type="OrthoDB" id="9813892at2"/>
<dbReference type="Proteomes" id="UP000030980">
    <property type="component" value="Unassembled WGS sequence"/>
</dbReference>
<comment type="caution">
    <text evidence="4">The sequence shown here is derived from an EMBL/GenBank/DDBJ whole genome shotgun (WGS) entry which is preliminary data.</text>
</comment>
<proteinExistence type="predicted"/>
<feature type="domain" description="Photosynthesis system II assembly factor Ycf48/Hcf136-like" evidence="3">
    <location>
        <begin position="53"/>
        <end position="157"/>
    </location>
</feature>
<evidence type="ECO:0000256" key="1">
    <source>
        <dbReference type="ARBA" id="ARBA00022531"/>
    </source>
</evidence>
<dbReference type="PANTHER" id="PTHR47199">
    <property type="entry name" value="PHOTOSYSTEM II STABILITY/ASSEMBLY FACTOR HCF136, CHLOROPLASTIC"/>
    <property type="match status" value="1"/>
</dbReference>
<name>A0A0B3BID2_9PSED</name>
<dbReference type="EMBL" id="JTAK01000005">
    <property type="protein sequence ID" value="KHO64223.1"/>
    <property type="molecule type" value="Genomic_DNA"/>
</dbReference>
<keyword evidence="1" id="KW-0602">Photosynthesis</keyword>
<dbReference type="CDD" id="cd15482">
    <property type="entry name" value="Sialidase_non-viral"/>
    <property type="match status" value="1"/>
</dbReference>
<dbReference type="InterPro" id="IPR015943">
    <property type="entry name" value="WD40/YVTN_repeat-like_dom_sf"/>
</dbReference>
<protein>
    <submittedName>
        <fullName evidence="4">Glycosyl hydrolase</fullName>
    </submittedName>
</protein>
<dbReference type="RefSeq" id="WP_039606900.1">
    <property type="nucleotide sequence ID" value="NZ_FMUP01000003.1"/>
</dbReference>
<organism evidence="4 5">
    <name type="scientific">Pseudomonas flexibilis</name>
    <dbReference type="NCBI Taxonomy" id="706570"/>
    <lineage>
        <taxon>Bacteria</taxon>
        <taxon>Pseudomonadati</taxon>
        <taxon>Pseudomonadota</taxon>
        <taxon>Gammaproteobacteria</taxon>
        <taxon>Pseudomonadales</taxon>
        <taxon>Pseudomonadaceae</taxon>
        <taxon>Pseudomonas</taxon>
    </lineage>
</organism>
<dbReference type="SUPFAM" id="SSF110296">
    <property type="entry name" value="Oligoxyloglucan reducing end-specific cellobiohydrolase"/>
    <property type="match status" value="1"/>
</dbReference>
<dbReference type="Pfam" id="PF14870">
    <property type="entry name" value="PSII_BNR"/>
    <property type="match status" value="1"/>
</dbReference>
<dbReference type="STRING" id="706570.PT85_13410"/>
<dbReference type="GO" id="GO:0016787">
    <property type="term" value="F:hydrolase activity"/>
    <property type="evidence" value="ECO:0007669"/>
    <property type="project" value="UniProtKB-KW"/>
</dbReference>
<dbReference type="Gene3D" id="2.130.10.10">
    <property type="entry name" value="YVTN repeat-like/Quinoprotein amine dehydrogenase"/>
    <property type="match status" value="1"/>
</dbReference>
<keyword evidence="5" id="KW-1185">Reference proteome</keyword>
<keyword evidence="4" id="KW-0378">Hydrolase</keyword>
<keyword evidence="2" id="KW-0604">Photosystem II</keyword>
<dbReference type="AlphaFoldDB" id="A0A0B3BID2"/>
<dbReference type="GO" id="GO:0009523">
    <property type="term" value="C:photosystem II"/>
    <property type="evidence" value="ECO:0007669"/>
    <property type="project" value="UniProtKB-KW"/>
</dbReference>
<evidence type="ECO:0000313" key="4">
    <source>
        <dbReference type="EMBL" id="KHO64223.1"/>
    </source>
</evidence>
<sequence>MSKLISYSFCLVVAVLVVFAFSPRSDEATASTALDVSRLHINDLTRLGETLVAVGERGVILFSEDGGRSWKPRHEAVREPVTLTAVAAFGTDTLLAVGHDNLVLRSTDRGRNWAATLHDAELGEPLLGLWSSDGKRIYAFGSFGKFFVSNDAGQTWSKQDLPINGEHLNSMDGAADGRRILVGEMGLVLRTQDGGATWEQVEPFYDGSLFGVSRLAGRSWVAYGMRGHVFVSHDDGAHWEQVELGHKLPLYGHVRTADNGVLIVGSGGAYAWLDETGELTTTGYLKGQDTLTSAVMLGDGRLVVAGQRGLALQLNSLFAAGH</sequence>
<dbReference type="GO" id="GO:0015979">
    <property type="term" value="P:photosynthesis"/>
    <property type="evidence" value="ECO:0007669"/>
    <property type="project" value="UniProtKB-KW"/>
</dbReference>
<accession>A0A0B3BID2</accession>
<gene>
    <name evidence="4" type="ORF">PT85_13410</name>
</gene>
<dbReference type="PANTHER" id="PTHR47199:SF2">
    <property type="entry name" value="PHOTOSYSTEM II STABILITY_ASSEMBLY FACTOR HCF136, CHLOROPLASTIC"/>
    <property type="match status" value="1"/>
</dbReference>
<dbReference type="InterPro" id="IPR028203">
    <property type="entry name" value="PSII_CF48-like_dom"/>
</dbReference>
<evidence type="ECO:0000259" key="3">
    <source>
        <dbReference type="Pfam" id="PF14870"/>
    </source>
</evidence>
<reference evidence="4 5" key="1">
    <citation type="submission" date="2014-11" db="EMBL/GenBank/DDBJ databases">
        <title>Genome sequence of Pseudomonas tuomuerensis JCM 14085.</title>
        <authorList>
            <person name="Shin S.-K."/>
            <person name="Yi H."/>
        </authorList>
    </citation>
    <scope>NUCLEOTIDE SEQUENCE [LARGE SCALE GENOMIC DNA]</scope>
    <source>
        <strain evidence="4 5">JCM 14085</strain>
    </source>
</reference>
<evidence type="ECO:0000313" key="5">
    <source>
        <dbReference type="Proteomes" id="UP000030980"/>
    </source>
</evidence>